<sequence length="107" mass="11075">MIVVLCLASHVDQAVDGTASTQGLAPRPIDSSSVHIGVGVCLETPVVLRAPHGLAITDGQVDPDRSVGRPCLQQQDLVVGVFGKSCRENASGRAGADDDVVITCDRI</sequence>
<accession>A0A645EC72</accession>
<gene>
    <name evidence="1" type="ORF">SDC9_146109</name>
</gene>
<organism evidence="1">
    <name type="scientific">bioreactor metagenome</name>
    <dbReference type="NCBI Taxonomy" id="1076179"/>
    <lineage>
        <taxon>unclassified sequences</taxon>
        <taxon>metagenomes</taxon>
        <taxon>ecological metagenomes</taxon>
    </lineage>
</organism>
<protein>
    <submittedName>
        <fullName evidence="1">Uncharacterized protein</fullName>
    </submittedName>
</protein>
<dbReference type="AlphaFoldDB" id="A0A645EC72"/>
<evidence type="ECO:0000313" key="1">
    <source>
        <dbReference type="EMBL" id="MPM98919.1"/>
    </source>
</evidence>
<reference evidence="1" key="1">
    <citation type="submission" date="2019-08" db="EMBL/GenBank/DDBJ databases">
        <authorList>
            <person name="Kucharzyk K."/>
            <person name="Murdoch R.W."/>
            <person name="Higgins S."/>
            <person name="Loffler F."/>
        </authorList>
    </citation>
    <scope>NUCLEOTIDE SEQUENCE</scope>
</reference>
<proteinExistence type="predicted"/>
<name>A0A645EC72_9ZZZZ</name>
<dbReference type="EMBL" id="VSSQ01045041">
    <property type="protein sequence ID" value="MPM98919.1"/>
    <property type="molecule type" value="Genomic_DNA"/>
</dbReference>
<comment type="caution">
    <text evidence="1">The sequence shown here is derived from an EMBL/GenBank/DDBJ whole genome shotgun (WGS) entry which is preliminary data.</text>
</comment>